<accession>A0A7I7RXM0</accession>
<dbReference type="Proteomes" id="UP000467428">
    <property type="component" value="Chromosome"/>
</dbReference>
<dbReference type="AlphaFoldDB" id="A0A7I7RXM0"/>
<feature type="region of interest" description="Disordered" evidence="1">
    <location>
        <begin position="1"/>
        <end position="42"/>
    </location>
</feature>
<dbReference type="EMBL" id="AP022593">
    <property type="protein sequence ID" value="BBY48475.1"/>
    <property type="molecule type" value="Genomic_DNA"/>
</dbReference>
<gene>
    <name evidence="2" type="ORF">MARA_19430</name>
</gene>
<evidence type="ECO:0000313" key="2">
    <source>
        <dbReference type="EMBL" id="BBY48475.1"/>
    </source>
</evidence>
<protein>
    <submittedName>
        <fullName evidence="2">Uncharacterized protein</fullName>
    </submittedName>
</protein>
<sequence length="85" mass="9357">MAPAFHDRHGTTATGKVQRGGQSRKARADDHDASAAATHRAHQDVRSIVVGAVCRWWPVLKRISFLVARRFAAGYPLGRQRIGEP</sequence>
<evidence type="ECO:0000256" key="1">
    <source>
        <dbReference type="SAM" id="MobiDB-lite"/>
    </source>
</evidence>
<reference evidence="2 3" key="1">
    <citation type="journal article" date="2019" name="Emerg. Microbes Infect.">
        <title>Comprehensive subspecies identification of 175 nontuberculous mycobacteria species based on 7547 genomic profiles.</title>
        <authorList>
            <person name="Matsumoto Y."/>
            <person name="Kinjo T."/>
            <person name="Motooka D."/>
            <person name="Nabeya D."/>
            <person name="Jung N."/>
            <person name="Uechi K."/>
            <person name="Horii T."/>
            <person name="Iida T."/>
            <person name="Fujita J."/>
            <person name="Nakamura S."/>
        </authorList>
    </citation>
    <scope>NUCLEOTIDE SEQUENCE [LARGE SCALE GENOMIC DNA]</scope>
    <source>
        <strain evidence="2 3">JCM 18538</strain>
    </source>
</reference>
<geneLocation type="plasmid" evidence="3">
    <name>pjcm18538 dna</name>
</geneLocation>
<evidence type="ECO:0000313" key="3">
    <source>
        <dbReference type="Proteomes" id="UP000467428"/>
    </source>
</evidence>
<keyword evidence="3" id="KW-1185">Reference proteome</keyword>
<dbReference type="KEGG" id="marz:MARA_19430"/>
<proteinExistence type="predicted"/>
<feature type="compositionally biased region" description="Basic and acidic residues" evidence="1">
    <location>
        <begin position="1"/>
        <end position="10"/>
    </location>
</feature>
<organism evidence="2 3">
    <name type="scientific">Mycolicibacterium arabiense</name>
    <dbReference type="NCBI Taxonomy" id="1286181"/>
    <lineage>
        <taxon>Bacteria</taxon>
        <taxon>Bacillati</taxon>
        <taxon>Actinomycetota</taxon>
        <taxon>Actinomycetes</taxon>
        <taxon>Mycobacteriales</taxon>
        <taxon>Mycobacteriaceae</taxon>
        <taxon>Mycolicibacterium</taxon>
    </lineage>
</organism>
<name>A0A7I7RXM0_9MYCO</name>